<keyword evidence="2" id="KW-0812">Transmembrane</keyword>
<keyword evidence="2" id="KW-1133">Transmembrane helix</keyword>
<evidence type="ECO:0000256" key="2">
    <source>
        <dbReference type="SAM" id="Phobius"/>
    </source>
</evidence>
<dbReference type="AlphaFoldDB" id="A0A7K1SPI7"/>
<accession>A0A7K1SPI7</accession>
<organism evidence="3 4">
    <name type="scientific">Spirosoma arboris</name>
    <dbReference type="NCBI Taxonomy" id="2682092"/>
    <lineage>
        <taxon>Bacteria</taxon>
        <taxon>Pseudomonadati</taxon>
        <taxon>Bacteroidota</taxon>
        <taxon>Cytophagia</taxon>
        <taxon>Cytophagales</taxon>
        <taxon>Cytophagaceae</taxon>
        <taxon>Spirosoma</taxon>
    </lineage>
</organism>
<evidence type="ECO:0000313" key="4">
    <source>
        <dbReference type="Proteomes" id="UP000436006"/>
    </source>
</evidence>
<evidence type="ECO:0000313" key="3">
    <source>
        <dbReference type="EMBL" id="MVM35593.1"/>
    </source>
</evidence>
<evidence type="ECO:0000256" key="1">
    <source>
        <dbReference type="SAM" id="MobiDB-lite"/>
    </source>
</evidence>
<feature type="transmembrane region" description="Helical" evidence="2">
    <location>
        <begin position="54"/>
        <end position="73"/>
    </location>
</feature>
<dbReference type="EMBL" id="WPIN01000024">
    <property type="protein sequence ID" value="MVM35593.1"/>
    <property type="molecule type" value="Genomic_DNA"/>
</dbReference>
<reference evidence="3 4" key="1">
    <citation type="submission" date="2019-12" db="EMBL/GenBank/DDBJ databases">
        <title>Spirosoma sp. HMF4905 genome sequencing and assembly.</title>
        <authorList>
            <person name="Kang H."/>
            <person name="Cha I."/>
            <person name="Kim H."/>
            <person name="Joh K."/>
        </authorList>
    </citation>
    <scope>NUCLEOTIDE SEQUENCE [LARGE SCALE GENOMIC DNA]</scope>
    <source>
        <strain evidence="3 4">HMF4905</strain>
    </source>
</reference>
<comment type="caution">
    <text evidence="3">The sequence shown here is derived from an EMBL/GenBank/DDBJ whole genome shotgun (WGS) entry which is preliminary data.</text>
</comment>
<feature type="region of interest" description="Disordered" evidence="1">
    <location>
        <begin position="204"/>
        <end position="236"/>
    </location>
</feature>
<protein>
    <submittedName>
        <fullName evidence="3">Uncharacterized protein</fullName>
    </submittedName>
</protein>
<name>A0A7K1SPI7_9BACT</name>
<keyword evidence="4" id="KW-1185">Reference proteome</keyword>
<gene>
    <name evidence="3" type="ORF">GO755_36590</name>
</gene>
<keyword evidence="2" id="KW-0472">Membrane</keyword>
<dbReference type="RefSeq" id="WP_157590395.1">
    <property type="nucleotide sequence ID" value="NZ_WPIN01000024.1"/>
</dbReference>
<proteinExistence type="predicted"/>
<dbReference type="Proteomes" id="UP000436006">
    <property type="component" value="Unassembled WGS sequence"/>
</dbReference>
<sequence length="236" mass="26553">MKQKPDEFPDNWVRQALSQLPDVPPPGSSFNSERLWKELSPELQQVPPRRLVGLLWWVAAACLSGLTLGWFWLYQSTNEQTVVATHASRNKADASVVSPYTPISANEIARSKVAEKERPVPSFRLQEHAKERRKGESIPKVIEPIEAVVHMPEVTTVAETPSISEQLLGLPESNVAISSPKRRFKVVHENELRAEEETRPKLYPTENFVRIGTGGRTESDESRPALTLPLTHKPNQ</sequence>